<evidence type="ECO:0000313" key="1">
    <source>
        <dbReference type="EMBL" id="CAD1468098.1"/>
    </source>
</evidence>
<protein>
    <submittedName>
        <fullName evidence="1">Uncharacterized protein</fullName>
    </submittedName>
</protein>
<proteinExistence type="predicted"/>
<keyword evidence="2" id="KW-1185">Reference proteome</keyword>
<evidence type="ECO:0000313" key="2">
    <source>
        <dbReference type="Proteomes" id="UP000752696"/>
    </source>
</evidence>
<reference evidence="1" key="1">
    <citation type="submission" date="2020-07" db="EMBL/GenBank/DDBJ databases">
        <authorList>
            <person name="Nazaruddin N."/>
        </authorList>
    </citation>
    <scope>NUCLEOTIDE SEQUENCE</scope>
</reference>
<dbReference type="AlphaFoldDB" id="A0A6V7GTF8"/>
<dbReference type="Proteomes" id="UP000752696">
    <property type="component" value="Unassembled WGS sequence"/>
</dbReference>
<accession>A0A6V7GTF8</accession>
<dbReference type="EMBL" id="CAJDYZ010000067">
    <property type="protein sequence ID" value="CAD1468098.1"/>
    <property type="molecule type" value="Genomic_DNA"/>
</dbReference>
<comment type="caution">
    <text evidence="1">The sequence shown here is derived from an EMBL/GenBank/DDBJ whole genome shotgun (WGS) entry which is preliminary data.</text>
</comment>
<organism evidence="1 2">
    <name type="scientific">Heterotrigona itama</name>
    <dbReference type="NCBI Taxonomy" id="395501"/>
    <lineage>
        <taxon>Eukaryota</taxon>
        <taxon>Metazoa</taxon>
        <taxon>Ecdysozoa</taxon>
        <taxon>Arthropoda</taxon>
        <taxon>Hexapoda</taxon>
        <taxon>Insecta</taxon>
        <taxon>Pterygota</taxon>
        <taxon>Neoptera</taxon>
        <taxon>Endopterygota</taxon>
        <taxon>Hymenoptera</taxon>
        <taxon>Apocrita</taxon>
        <taxon>Aculeata</taxon>
        <taxon>Apoidea</taxon>
        <taxon>Anthophila</taxon>
        <taxon>Apidae</taxon>
        <taxon>Heterotrigona</taxon>
    </lineage>
</organism>
<feature type="non-terminal residue" evidence="1">
    <location>
        <position position="1"/>
    </location>
</feature>
<sequence>HFCGQTALPYFTGLIDLHIHSKHLLRIASQRFNASQTEQSGDMLEW</sequence>
<gene>
    <name evidence="1" type="ORF">MHI_LOCUS5228</name>
</gene>
<name>A0A6V7GTF8_9HYME</name>